<proteinExistence type="predicted"/>
<gene>
    <name evidence="1" type="ORF">NDU88_002711</name>
</gene>
<dbReference type="EMBL" id="JANPWB010000013">
    <property type="protein sequence ID" value="KAJ1105303.1"/>
    <property type="molecule type" value="Genomic_DNA"/>
</dbReference>
<dbReference type="Proteomes" id="UP001066276">
    <property type="component" value="Chromosome 9"/>
</dbReference>
<keyword evidence="2" id="KW-1185">Reference proteome</keyword>
<name>A0AAV7MTK1_PLEWA</name>
<dbReference type="AlphaFoldDB" id="A0AAV7MTK1"/>
<feature type="non-terminal residue" evidence="1">
    <location>
        <position position="1"/>
    </location>
</feature>
<comment type="caution">
    <text evidence="1">The sequence shown here is derived from an EMBL/GenBank/DDBJ whole genome shotgun (WGS) entry which is preliminary data.</text>
</comment>
<protein>
    <submittedName>
        <fullName evidence="1">Uncharacterized protein</fullName>
    </submittedName>
</protein>
<feature type="non-terminal residue" evidence="1">
    <location>
        <position position="156"/>
    </location>
</feature>
<evidence type="ECO:0000313" key="1">
    <source>
        <dbReference type="EMBL" id="KAJ1105303.1"/>
    </source>
</evidence>
<organism evidence="1 2">
    <name type="scientific">Pleurodeles waltl</name>
    <name type="common">Iberian ribbed newt</name>
    <dbReference type="NCBI Taxonomy" id="8319"/>
    <lineage>
        <taxon>Eukaryota</taxon>
        <taxon>Metazoa</taxon>
        <taxon>Chordata</taxon>
        <taxon>Craniata</taxon>
        <taxon>Vertebrata</taxon>
        <taxon>Euteleostomi</taxon>
        <taxon>Amphibia</taxon>
        <taxon>Batrachia</taxon>
        <taxon>Caudata</taxon>
        <taxon>Salamandroidea</taxon>
        <taxon>Salamandridae</taxon>
        <taxon>Pleurodelinae</taxon>
        <taxon>Pleurodeles</taxon>
    </lineage>
</organism>
<sequence>SSVLQLASRSLSLGIRCFFTGLVTFPQLRLSPFHHDQQGPSTSQTSACLFNSHSPVLVVPGMVSHSSGTFGGFSLTTSVLPRPTVGHSSTSSPPHRGQYPHPIHLENFRNAQSFPLISTEASQYISNSWAPGTKKAYKSALSLWYSWCLGKHIHPF</sequence>
<evidence type="ECO:0000313" key="2">
    <source>
        <dbReference type="Proteomes" id="UP001066276"/>
    </source>
</evidence>
<reference evidence="1" key="1">
    <citation type="journal article" date="2022" name="bioRxiv">
        <title>Sequencing and chromosome-scale assembly of the giantPleurodeles waltlgenome.</title>
        <authorList>
            <person name="Brown T."/>
            <person name="Elewa A."/>
            <person name="Iarovenko S."/>
            <person name="Subramanian E."/>
            <person name="Araus A.J."/>
            <person name="Petzold A."/>
            <person name="Susuki M."/>
            <person name="Suzuki K.-i.T."/>
            <person name="Hayashi T."/>
            <person name="Toyoda A."/>
            <person name="Oliveira C."/>
            <person name="Osipova E."/>
            <person name="Leigh N.D."/>
            <person name="Simon A."/>
            <person name="Yun M.H."/>
        </authorList>
    </citation>
    <scope>NUCLEOTIDE SEQUENCE</scope>
    <source>
        <strain evidence="1">20211129_DDA</strain>
        <tissue evidence="1">Liver</tissue>
    </source>
</reference>
<accession>A0AAV7MTK1</accession>